<keyword evidence="3" id="KW-1185">Reference proteome</keyword>
<gene>
    <name evidence="2" type="ORF">PBOR_31945</name>
</gene>
<evidence type="ECO:0000313" key="3">
    <source>
        <dbReference type="Proteomes" id="UP000029518"/>
    </source>
</evidence>
<dbReference type="Proteomes" id="UP000029518">
    <property type="component" value="Chromosome"/>
</dbReference>
<dbReference type="RefSeq" id="WP_042217728.1">
    <property type="nucleotide sequence ID" value="NZ_CP009285.1"/>
</dbReference>
<dbReference type="AlphaFoldDB" id="A0A089LLR3"/>
<dbReference type="Pfam" id="PF10057">
    <property type="entry name" value="MpsC"/>
    <property type="match status" value="1"/>
</dbReference>
<dbReference type="EMBL" id="CP009285">
    <property type="protein sequence ID" value="AIQ61010.1"/>
    <property type="molecule type" value="Genomic_DNA"/>
</dbReference>
<evidence type="ECO:0000259" key="1">
    <source>
        <dbReference type="Pfam" id="PF10057"/>
    </source>
</evidence>
<dbReference type="KEGG" id="pbd:PBOR_31945"/>
<dbReference type="OrthoDB" id="2677857at2"/>
<protein>
    <recommendedName>
        <fullName evidence="1">Na+-translocating membrane potential-generating system MpsC domain-containing protein</fullName>
    </recommendedName>
</protein>
<sequence length="224" mass="25766">MSTTELTSQLSSFTGRLLRERFGKGPESVHASIGKQCIALHIRNFIGPVERFLLNKEEEQAFRYTRELLMKSLLPELAVYLKDTMAIEVGELFYDWGIHNASGMIVALIKNDAVIIDDYAGRQEVHAQINEVSRKVQKEPVHTDSWWLGPRILIIKREGILIPLEKELIGLGYENTLKTTKRKMEKRYLEDTTTIAPMLAKELSDIYVDWDFDKDTSVIAYTFQ</sequence>
<reference evidence="2" key="1">
    <citation type="submission" date="2014-08" db="EMBL/GenBank/DDBJ databases">
        <title>Comparative genomics of the Paenibacillus odorifer group.</title>
        <authorList>
            <person name="den Bakker H.C."/>
            <person name="Tsai Y.-C.Y.-C."/>
            <person name="Martin N."/>
            <person name="Korlach J."/>
            <person name="Wiedmann M."/>
        </authorList>
    </citation>
    <scope>NUCLEOTIDE SEQUENCE [LARGE SCALE GENOMIC DNA]</scope>
    <source>
        <strain evidence="2">DSM 13188</strain>
    </source>
</reference>
<organism evidence="2 3">
    <name type="scientific">Paenibacillus borealis</name>
    <dbReference type="NCBI Taxonomy" id="160799"/>
    <lineage>
        <taxon>Bacteria</taxon>
        <taxon>Bacillati</taxon>
        <taxon>Bacillota</taxon>
        <taxon>Bacilli</taxon>
        <taxon>Bacillales</taxon>
        <taxon>Paenibacillaceae</taxon>
        <taxon>Paenibacillus</taxon>
    </lineage>
</organism>
<feature type="domain" description="Na+-translocating membrane potential-generating system MpsC" evidence="1">
    <location>
        <begin position="4"/>
        <end position="109"/>
    </location>
</feature>
<dbReference type="InterPro" id="IPR018745">
    <property type="entry name" value="MpsC"/>
</dbReference>
<name>A0A089LLR3_PAEBO</name>
<accession>A0A089LLR3</accession>
<evidence type="ECO:0000313" key="2">
    <source>
        <dbReference type="EMBL" id="AIQ61010.1"/>
    </source>
</evidence>
<proteinExistence type="predicted"/>
<dbReference type="HOGENOM" id="CLU_1193922_0_0_9"/>